<dbReference type="InterPro" id="IPR036188">
    <property type="entry name" value="FAD/NAD-bd_sf"/>
</dbReference>
<dbReference type="Gene3D" id="3.40.30.120">
    <property type="match status" value="1"/>
</dbReference>
<evidence type="ECO:0000259" key="5">
    <source>
        <dbReference type="Pfam" id="PF01494"/>
    </source>
</evidence>
<dbReference type="EMBL" id="JARJLG010000153">
    <property type="protein sequence ID" value="KAJ7735626.1"/>
    <property type="molecule type" value="Genomic_DNA"/>
</dbReference>
<evidence type="ECO:0000313" key="7">
    <source>
        <dbReference type="Proteomes" id="UP001215280"/>
    </source>
</evidence>
<dbReference type="InterPro" id="IPR002938">
    <property type="entry name" value="FAD-bd"/>
</dbReference>
<accession>A0AAD7I5K6</accession>
<evidence type="ECO:0000313" key="6">
    <source>
        <dbReference type="EMBL" id="KAJ7735626.1"/>
    </source>
</evidence>
<dbReference type="Pfam" id="PF01494">
    <property type="entry name" value="FAD_binding_3"/>
    <property type="match status" value="1"/>
</dbReference>
<evidence type="ECO:0000256" key="1">
    <source>
        <dbReference type="ARBA" id="ARBA00001974"/>
    </source>
</evidence>
<organism evidence="6 7">
    <name type="scientific">Mycena maculata</name>
    <dbReference type="NCBI Taxonomy" id="230809"/>
    <lineage>
        <taxon>Eukaryota</taxon>
        <taxon>Fungi</taxon>
        <taxon>Dikarya</taxon>
        <taxon>Basidiomycota</taxon>
        <taxon>Agaricomycotina</taxon>
        <taxon>Agaricomycetes</taxon>
        <taxon>Agaricomycetidae</taxon>
        <taxon>Agaricales</taxon>
        <taxon>Marasmiineae</taxon>
        <taxon>Mycenaceae</taxon>
        <taxon>Mycena</taxon>
    </lineage>
</organism>
<sequence length="548" mass="59764">MTTDTTPKILIVGAGPCGLTLALAAQRNGIAVRIIEKSPIPAISQRGAGIQPRTQELFRALGVLDAVNKHAILTPRIQTYVLPEGVVPLKTFDTVPLLKPTASCPSLSLLCLGQNQLEFILRAALRKYSCEVEFGSELRSLTQDADGVDATIVKQDGQDKIERYDFVVGTDGARGIVRKRLGLSLFGESRPSINLITGDVRVEGIDIDYWHMWGEMKTDCVFLRPTEVAGLFHLMLASSQCNYQELINDHDALQKGIAKITGRGDIRIVQVVSIAQWTANIRMVDTFQAGRCFVAGDAAHVHSPFGGQGMNSGVQDSFNLAWKLALVQRGLAPTTLLDSYTHERVPVIREMLDATTRLLNRTVQANAAGTDLSHWDRSGPLAMLGVNYRWSSIVVDERDDPTAAKVATNGYGIQYTDLRAGDRAPDTPALKDIHTGETKHLFDVFDAARHTVLVFSASPKRISTVIQVLSRLPKDSVRCAAIVPSGSAADLHAPEMMLEDTQGHAYSNYVFNGACDIAVVRPDFVLGALVSSSEALERYFGQIFVVDR</sequence>
<dbReference type="PRINTS" id="PR00420">
    <property type="entry name" value="RNGMNOXGNASE"/>
</dbReference>
<comment type="cofactor">
    <cofactor evidence="1">
        <name>FAD</name>
        <dbReference type="ChEBI" id="CHEBI:57692"/>
    </cofactor>
</comment>
<comment type="caution">
    <text evidence="6">The sequence shown here is derived from an EMBL/GenBank/DDBJ whole genome shotgun (WGS) entry which is preliminary data.</text>
</comment>
<dbReference type="Proteomes" id="UP001215280">
    <property type="component" value="Unassembled WGS sequence"/>
</dbReference>
<keyword evidence="3" id="KW-0274">FAD</keyword>
<dbReference type="PANTHER" id="PTHR43004">
    <property type="entry name" value="TRK SYSTEM POTASSIUM UPTAKE PROTEIN"/>
    <property type="match status" value="1"/>
</dbReference>
<evidence type="ECO:0000256" key="4">
    <source>
        <dbReference type="ARBA" id="ARBA00023002"/>
    </source>
</evidence>
<dbReference type="InterPro" id="IPR050641">
    <property type="entry name" value="RIFMO-like"/>
</dbReference>
<feature type="domain" description="FAD-binding" evidence="5">
    <location>
        <begin position="8"/>
        <end position="354"/>
    </location>
</feature>
<dbReference type="AlphaFoldDB" id="A0AAD7I5K6"/>
<dbReference type="SUPFAM" id="SSF51905">
    <property type="entry name" value="FAD/NAD(P)-binding domain"/>
    <property type="match status" value="1"/>
</dbReference>
<keyword evidence="2" id="KW-0285">Flavoprotein</keyword>
<evidence type="ECO:0000256" key="2">
    <source>
        <dbReference type="ARBA" id="ARBA00022630"/>
    </source>
</evidence>
<dbReference type="PANTHER" id="PTHR43004:SF19">
    <property type="entry name" value="BINDING MONOOXYGENASE, PUTATIVE (JCVI)-RELATED"/>
    <property type="match status" value="1"/>
</dbReference>
<evidence type="ECO:0000256" key="3">
    <source>
        <dbReference type="ARBA" id="ARBA00022827"/>
    </source>
</evidence>
<keyword evidence="4" id="KW-0560">Oxidoreductase</keyword>
<dbReference type="Gene3D" id="3.50.50.60">
    <property type="entry name" value="FAD/NAD(P)-binding domain"/>
    <property type="match status" value="1"/>
</dbReference>
<protein>
    <submittedName>
        <fullName evidence="6">FAD binding domain-containing protein</fullName>
    </submittedName>
</protein>
<proteinExistence type="predicted"/>
<name>A0AAD7I5K6_9AGAR</name>
<dbReference type="GO" id="GO:0016709">
    <property type="term" value="F:oxidoreductase activity, acting on paired donors, with incorporation or reduction of molecular oxygen, NAD(P)H as one donor, and incorporation of one atom of oxygen"/>
    <property type="evidence" value="ECO:0007669"/>
    <property type="project" value="UniProtKB-ARBA"/>
</dbReference>
<gene>
    <name evidence="6" type="ORF">DFH07DRAFT_843438</name>
</gene>
<dbReference type="GO" id="GO:0071949">
    <property type="term" value="F:FAD binding"/>
    <property type="evidence" value="ECO:0007669"/>
    <property type="project" value="InterPro"/>
</dbReference>
<keyword evidence="7" id="KW-1185">Reference proteome</keyword>
<reference evidence="6" key="1">
    <citation type="submission" date="2023-03" db="EMBL/GenBank/DDBJ databases">
        <title>Massive genome expansion in bonnet fungi (Mycena s.s.) driven by repeated elements and novel gene families across ecological guilds.</title>
        <authorList>
            <consortium name="Lawrence Berkeley National Laboratory"/>
            <person name="Harder C.B."/>
            <person name="Miyauchi S."/>
            <person name="Viragh M."/>
            <person name="Kuo A."/>
            <person name="Thoen E."/>
            <person name="Andreopoulos B."/>
            <person name="Lu D."/>
            <person name="Skrede I."/>
            <person name="Drula E."/>
            <person name="Henrissat B."/>
            <person name="Morin E."/>
            <person name="Kohler A."/>
            <person name="Barry K."/>
            <person name="LaButti K."/>
            <person name="Morin E."/>
            <person name="Salamov A."/>
            <person name="Lipzen A."/>
            <person name="Mereny Z."/>
            <person name="Hegedus B."/>
            <person name="Baldrian P."/>
            <person name="Stursova M."/>
            <person name="Weitz H."/>
            <person name="Taylor A."/>
            <person name="Grigoriev I.V."/>
            <person name="Nagy L.G."/>
            <person name="Martin F."/>
            <person name="Kauserud H."/>
        </authorList>
    </citation>
    <scope>NUCLEOTIDE SEQUENCE</scope>
    <source>
        <strain evidence="6">CBHHK188m</strain>
    </source>
</reference>
<dbReference type="Gene3D" id="3.30.70.2450">
    <property type="match status" value="1"/>
</dbReference>